<dbReference type="EMBL" id="CP006850">
    <property type="protein sequence ID" value="AHH16501.1"/>
    <property type="molecule type" value="Genomic_DNA"/>
</dbReference>
<dbReference type="Gene3D" id="3.30.70.1210">
    <property type="entry name" value="Crispr-associated protein, domain 2"/>
    <property type="match status" value="1"/>
</dbReference>
<proteinExistence type="predicted"/>
<dbReference type="AlphaFoldDB" id="W5TGY3"/>
<name>W5TGY3_9NOCA</name>
<dbReference type="PATRIC" id="fig|1415166.3.peg.1729"/>
<evidence type="ECO:0000313" key="2">
    <source>
        <dbReference type="EMBL" id="AHH16501.1"/>
    </source>
</evidence>
<sequence length="246" mass="27087">MTTSPDNGSAAARFVTTHSILTLDARHPFVLKSLHDAQDMHRTVMSGFLGWVEDGQPEARKLMGVLSTWSLNLRESTLIIVVQANVPADWSRIPSNAMKDKPHTITVDKTIRTGNTYTFRTVVNPTRDRNTPKSIAEPGTRTRKRTPHQTPKWAESWFTDRLQPPGEPPIAPSGTRRIGATTDPNTLTVRMLPTVSSSGAHPGLRIIRAELKGTLTVTDPKTFVEALHTGIGRARAYSAGLLLIRD</sequence>
<gene>
    <name evidence="2" type="ORF">NONO_c17000</name>
</gene>
<dbReference type="Proteomes" id="UP000019150">
    <property type="component" value="Chromosome"/>
</dbReference>
<dbReference type="eggNOG" id="ENOG502ZKAX">
    <property type="taxonomic scope" value="Bacteria"/>
</dbReference>
<feature type="region of interest" description="Disordered" evidence="1">
    <location>
        <begin position="124"/>
        <end position="182"/>
    </location>
</feature>
<accession>W5TGY3</accession>
<evidence type="ECO:0000313" key="3">
    <source>
        <dbReference type="Proteomes" id="UP000019150"/>
    </source>
</evidence>
<dbReference type="Gene3D" id="3.30.70.1200">
    <property type="entry name" value="Crispr-associated protein, domain 1"/>
    <property type="match status" value="1"/>
</dbReference>
<dbReference type="KEGG" id="nno:NONO_c17000"/>
<dbReference type="HOGENOM" id="CLU_080982_0_2_11"/>
<evidence type="ECO:0000256" key="1">
    <source>
        <dbReference type="SAM" id="MobiDB-lite"/>
    </source>
</evidence>
<keyword evidence="3" id="KW-1185">Reference proteome</keyword>
<protein>
    <submittedName>
        <fullName evidence="2">CRISPR-associated protein</fullName>
    </submittedName>
</protein>
<dbReference type="SUPFAM" id="SSF117987">
    <property type="entry name" value="CRISPR-associated protein"/>
    <property type="match status" value="2"/>
</dbReference>
<dbReference type="Pfam" id="PF08798">
    <property type="entry name" value="CRISPR_assoc"/>
    <property type="match status" value="1"/>
</dbReference>
<dbReference type="STRING" id="1415166.NONO_c17000"/>
<dbReference type="RefSeq" id="WP_025348011.1">
    <property type="nucleotide sequence ID" value="NZ_CP006850.1"/>
</dbReference>
<dbReference type="SMART" id="SM01101">
    <property type="entry name" value="CRISPR_assoc"/>
    <property type="match status" value="1"/>
</dbReference>
<dbReference type="OrthoDB" id="9795689at2"/>
<dbReference type="InterPro" id="IPR010179">
    <property type="entry name" value="CRISPR-assoc_prot_Cse3"/>
</dbReference>
<reference evidence="2 3" key="1">
    <citation type="journal article" date="2014" name="Appl. Environ. Microbiol.">
        <title>Insights into the Microbial Degradation of Rubber and Gutta-Percha by Analysis of the Complete Genome of Nocardia nova SH22a.</title>
        <authorList>
            <person name="Luo Q."/>
            <person name="Hiessl S."/>
            <person name="Poehlein A."/>
            <person name="Daniel R."/>
            <person name="Steinbuchel A."/>
        </authorList>
    </citation>
    <scope>NUCLEOTIDE SEQUENCE [LARGE SCALE GENOMIC DNA]</scope>
    <source>
        <strain evidence="2">SH22a</strain>
    </source>
</reference>
<dbReference type="NCBIfam" id="TIGR01907">
    <property type="entry name" value="casE_Cse3"/>
    <property type="match status" value="1"/>
</dbReference>
<organism evidence="2 3">
    <name type="scientific">Nocardia nova SH22a</name>
    <dbReference type="NCBI Taxonomy" id="1415166"/>
    <lineage>
        <taxon>Bacteria</taxon>
        <taxon>Bacillati</taxon>
        <taxon>Actinomycetota</taxon>
        <taxon>Actinomycetes</taxon>
        <taxon>Mycobacteriales</taxon>
        <taxon>Nocardiaceae</taxon>
        <taxon>Nocardia</taxon>
    </lineage>
</organism>